<gene>
    <name evidence="1" type="ORF">BU26DRAFT_176214</name>
</gene>
<sequence>MEPDAKRERTSVAPGPALSYPAHAAIDPPRPFVVYNLMRFARGTGSLLSSRRWIAKPRGQAGRLCPAAPTATTWRRAIVSHLYTGRQRGLNKVAMLPLPRGRRLHPRKVVSNDASSPSLSVLASTPPPSELGSLSLLNLLFVLLTLALRTKAASTPSTLAP</sequence>
<dbReference type="Proteomes" id="UP000800094">
    <property type="component" value="Unassembled WGS sequence"/>
</dbReference>
<dbReference type="AlphaFoldDB" id="A0A6A6HTI2"/>
<evidence type="ECO:0000313" key="2">
    <source>
        <dbReference type="Proteomes" id="UP000800094"/>
    </source>
</evidence>
<accession>A0A6A6HTI2</accession>
<keyword evidence="2" id="KW-1185">Reference proteome</keyword>
<dbReference type="EMBL" id="ML987212">
    <property type="protein sequence ID" value="KAF2241327.1"/>
    <property type="molecule type" value="Genomic_DNA"/>
</dbReference>
<protein>
    <submittedName>
        <fullName evidence="1">Uncharacterized protein</fullName>
    </submittedName>
</protein>
<proteinExistence type="predicted"/>
<dbReference type="RefSeq" id="XP_033676331.1">
    <property type="nucleotide sequence ID" value="XM_033820334.1"/>
</dbReference>
<name>A0A6A6HTI2_9PLEO</name>
<evidence type="ECO:0000313" key="1">
    <source>
        <dbReference type="EMBL" id="KAF2241327.1"/>
    </source>
</evidence>
<reference evidence="1" key="1">
    <citation type="journal article" date="2020" name="Stud. Mycol.">
        <title>101 Dothideomycetes genomes: a test case for predicting lifestyles and emergence of pathogens.</title>
        <authorList>
            <person name="Haridas S."/>
            <person name="Albert R."/>
            <person name="Binder M."/>
            <person name="Bloem J."/>
            <person name="Labutti K."/>
            <person name="Salamov A."/>
            <person name="Andreopoulos B."/>
            <person name="Baker S."/>
            <person name="Barry K."/>
            <person name="Bills G."/>
            <person name="Bluhm B."/>
            <person name="Cannon C."/>
            <person name="Castanera R."/>
            <person name="Culley D."/>
            <person name="Daum C."/>
            <person name="Ezra D."/>
            <person name="Gonzalez J."/>
            <person name="Henrissat B."/>
            <person name="Kuo A."/>
            <person name="Liang C."/>
            <person name="Lipzen A."/>
            <person name="Lutzoni F."/>
            <person name="Magnuson J."/>
            <person name="Mondo S."/>
            <person name="Nolan M."/>
            <person name="Ohm R."/>
            <person name="Pangilinan J."/>
            <person name="Park H.-J."/>
            <person name="Ramirez L."/>
            <person name="Alfaro M."/>
            <person name="Sun H."/>
            <person name="Tritt A."/>
            <person name="Yoshinaga Y."/>
            <person name="Zwiers L.-H."/>
            <person name="Turgeon B."/>
            <person name="Goodwin S."/>
            <person name="Spatafora J."/>
            <person name="Crous P."/>
            <person name="Grigoriev I."/>
        </authorList>
    </citation>
    <scope>NUCLEOTIDE SEQUENCE</scope>
    <source>
        <strain evidence="1">CBS 122368</strain>
    </source>
</reference>
<dbReference type="GeneID" id="54573664"/>
<organism evidence="1 2">
    <name type="scientific">Trematosphaeria pertusa</name>
    <dbReference type="NCBI Taxonomy" id="390896"/>
    <lineage>
        <taxon>Eukaryota</taxon>
        <taxon>Fungi</taxon>
        <taxon>Dikarya</taxon>
        <taxon>Ascomycota</taxon>
        <taxon>Pezizomycotina</taxon>
        <taxon>Dothideomycetes</taxon>
        <taxon>Pleosporomycetidae</taxon>
        <taxon>Pleosporales</taxon>
        <taxon>Massarineae</taxon>
        <taxon>Trematosphaeriaceae</taxon>
        <taxon>Trematosphaeria</taxon>
    </lineage>
</organism>